<dbReference type="InterPro" id="IPR036866">
    <property type="entry name" value="RibonucZ/Hydroxyglut_hydro"/>
</dbReference>
<organism evidence="5 6">
    <name type="scientific">Diplogelasinospora grovesii</name>
    <dbReference type="NCBI Taxonomy" id="303347"/>
    <lineage>
        <taxon>Eukaryota</taxon>
        <taxon>Fungi</taxon>
        <taxon>Dikarya</taxon>
        <taxon>Ascomycota</taxon>
        <taxon>Pezizomycotina</taxon>
        <taxon>Sordariomycetes</taxon>
        <taxon>Sordariomycetidae</taxon>
        <taxon>Sordariales</taxon>
        <taxon>Diplogelasinosporaceae</taxon>
        <taxon>Diplogelasinospora</taxon>
    </lineage>
</organism>
<dbReference type="PANTHER" id="PTHR23240">
    <property type="entry name" value="DNA CROSS-LINK REPAIR PROTEIN PSO2/SNM1-RELATED"/>
    <property type="match status" value="1"/>
</dbReference>
<keyword evidence="3" id="KW-0269">Exonuclease</keyword>
<feature type="region of interest" description="Disordered" evidence="4">
    <location>
        <begin position="508"/>
        <end position="527"/>
    </location>
</feature>
<protein>
    <submittedName>
        <fullName evidence="5">Beta-lactamase-like protein</fullName>
    </submittedName>
</protein>
<evidence type="ECO:0000256" key="1">
    <source>
        <dbReference type="ARBA" id="ARBA00022722"/>
    </source>
</evidence>
<evidence type="ECO:0000256" key="4">
    <source>
        <dbReference type="SAM" id="MobiDB-lite"/>
    </source>
</evidence>
<gene>
    <name evidence="5" type="ORF">QBC46DRAFT_429886</name>
</gene>
<dbReference type="EMBL" id="MU853754">
    <property type="protein sequence ID" value="KAK3945483.1"/>
    <property type="molecule type" value="Genomic_DNA"/>
</dbReference>
<evidence type="ECO:0000256" key="3">
    <source>
        <dbReference type="ARBA" id="ARBA00022839"/>
    </source>
</evidence>
<dbReference type="GO" id="GO:0006303">
    <property type="term" value="P:double-strand break repair via nonhomologous end joining"/>
    <property type="evidence" value="ECO:0007669"/>
    <property type="project" value="TreeGrafter"/>
</dbReference>
<dbReference type="GO" id="GO:0000723">
    <property type="term" value="P:telomere maintenance"/>
    <property type="evidence" value="ECO:0007669"/>
    <property type="project" value="TreeGrafter"/>
</dbReference>
<dbReference type="GO" id="GO:0003684">
    <property type="term" value="F:damaged DNA binding"/>
    <property type="evidence" value="ECO:0007669"/>
    <property type="project" value="TreeGrafter"/>
</dbReference>
<evidence type="ECO:0000313" key="5">
    <source>
        <dbReference type="EMBL" id="KAK3945483.1"/>
    </source>
</evidence>
<evidence type="ECO:0000313" key="6">
    <source>
        <dbReference type="Proteomes" id="UP001303473"/>
    </source>
</evidence>
<dbReference type="GO" id="GO:0035312">
    <property type="term" value="F:5'-3' DNA exonuclease activity"/>
    <property type="evidence" value="ECO:0007669"/>
    <property type="project" value="TreeGrafter"/>
</dbReference>
<evidence type="ECO:0000256" key="2">
    <source>
        <dbReference type="ARBA" id="ARBA00022801"/>
    </source>
</evidence>
<accession>A0AAN6S9Z6</accession>
<keyword evidence="6" id="KW-1185">Reference proteome</keyword>
<keyword evidence="2" id="KW-0378">Hydrolase</keyword>
<dbReference type="Proteomes" id="UP001303473">
    <property type="component" value="Unassembled WGS sequence"/>
</dbReference>
<reference evidence="6" key="1">
    <citation type="journal article" date="2023" name="Mol. Phylogenet. Evol.">
        <title>Genome-scale phylogeny and comparative genomics of the fungal order Sordariales.</title>
        <authorList>
            <person name="Hensen N."/>
            <person name="Bonometti L."/>
            <person name="Westerberg I."/>
            <person name="Brannstrom I.O."/>
            <person name="Guillou S."/>
            <person name="Cros-Aarteil S."/>
            <person name="Calhoun S."/>
            <person name="Haridas S."/>
            <person name="Kuo A."/>
            <person name="Mondo S."/>
            <person name="Pangilinan J."/>
            <person name="Riley R."/>
            <person name="LaButti K."/>
            <person name="Andreopoulos B."/>
            <person name="Lipzen A."/>
            <person name="Chen C."/>
            <person name="Yan M."/>
            <person name="Daum C."/>
            <person name="Ng V."/>
            <person name="Clum A."/>
            <person name="Steindorff A."/>
            <person name="Ohm R.A."/>
            <person name="Martin F."/>
            <person name="Silar P."/>
            <person name="Natvig D.O."/>
            <person name="Lalanne C."/>
            <person name="Gautier V."/>
            <person name="Ament-Velasquez S.L."/>
            <person name="Kruys A."/>
            <person name="Hutchinson M.I."/>
            <person name="Powell A.J."/>
            <person name="Barry K."/>
            <person name="Miller A.N."/>
            <person name="Grigoriev I.V."/>
            <person name="Debuchy R."/>
            <person name="Gladieux P."/>
            <person name="Hiltunen Thoren M."/>
            <person name="Johannesson H."/>
        </authorList>
    </citation>
    <scope>NUCLEOTIDE SEQUENCE [LARGE SCALE GENOMIC DNA]</scope>
    <source>
        <strain evidence="6">CBS 340.73</strain>
    </source>
</reference>
<dbReference type="Gene3D" id="3.40.50.12650">
    <property type="match status" value="2"/>
</dbReference>
<feature type="compositionally biased region" description="Polar residues" evidence="4">
    <location>
        <begin position="415"/>
        <end position="428"/>
    </location>
</feature>
<dbReference type="AlphaFoldDB" id="A0AAN6S9Z6"/>
<sequence length="691" mass="77254">MSTFDGLVAEFPDIRIDFFRSRQGHRPPLACFLSHIHSDHLAGLESLRAPFVYCSAATKEMLLRLERFPCRINYAKGVLEARIQTYKHLKMLLKPLPLDTPTVMELEPGNHIQVTLFNANHCPGAVMFLIEGQGKAILYTGDIRSEPWFVNAIVRSPALVEYSYGLKTIDMIYLDTSFTEDIHFQTKAEGIRELLQKVARYPDDTIFHFQAWTYGYEDVWIALSNALGSKVHVDDYKWLMYRSLNAQGRMQPNKFHAQFPLTPEAPALVGFMCGNKYHHGCLTWDENARIHSCERGNYCTTVRANHEKVVWIQPIITRLADGKDVPELGVGGGGDDLEREAELDYLTPAEVETLLEIICDTDDLSDGLKETVRNYLVNAVSSGRNISLELDHPTLEDGKETTVKDALQAIAKKSQLGQRSPPSGSNSEGRGLEEGLPKRITFPYSRHSSYPELCRLVEAFRPKDVWPCTVAPGEWLRDGISMEGLFGKYCSGKEFRHDRIMETYAAEGRKDQVGEEQEQESQATTVSSVDIPLRGAPVTDRPELVVEMEMEEQTNDDDDGVDGVPLSILQRNEDNVSIAAAAPPLSQTAQAHILNSSALGKRAFGEYDKPNGADTTAADDDDDDDDEIELDLLLQDSQSSQVPQTLPETRRKAFRAMLNHAKGTISEGDLSLRLLSVSDHHTELDKELGEG</sequence>
<comment type="caution">
    <text evidence="5">The sequence shown here is derived from an EMBL/GenBank/DDBJ whole genome shotgun (WGS) entry which is preliminary data.</text>
</comment>
<dbReference type="GO" id="GO:0036297">
    <property type="term" value="P:interstrand cross-link repair"/>
    <property type="evidence" value="ECO:0007669"/>
    <property type="project" value="TreeGrafter"/>
</dbReference>
<keyword evidence="1" id="KW-0540">Nuclease</keyword>
<proteinExistence type="predicted"/>
<dbReference type="Pfam" id="PF23023">
    <property type="entry name" value="Anti-Pycsar_Apyc1"/>
    <property type="match status" value="1"/>
</dbReference>
<feature type="region of interest" description="Disordered" evidence="4">
    <location>
        <begin position="411"/>
        <end position="434"/>
    </location>
</feature>
<name>A0AAN6S9Z6_9PEZI</name>
<dbReference type="SUPFAM" id="SSF56281">
    <property type="entry name" value="Metallo-hydrolase/oxidoreductase"/>
    <property type="match status" value="1"/>
</dbReference>
<dbReference type="PANTHER" id="PTHR23240:SF8">
    <property type="entry name" value="PROTEIN ARTEMIS"/>
    <property type="match status" value="1"/>
</dbReference>
<feature type="region of interest" description="Disordered" evidence="4">
    <location>
        <begin position="605"/>
        <end position="624"/>
    </location>
</feature>
<dbReference type="Gene3D" id="3.60.15.10">
    <property type="entry name" value="Ribonuclease Z/Hydroxyacylglutathione hydrolase-like"/>
    <property type="match status" value="2"/>
</dbReference>